<dbReference type="GO" id="GO:0005886">
    <property type="term" value="C:plasma membrane"/>
    <property type="evidence" value="ECO:0007669"/>
    <property type="project" value="UniProtKB-SubCell"/>
</dbReference>
<evidence type="ECO:0000256" key="6">
    <source>
        <dbReference type="ARBA" id="ARBA00023136"/>
    </source>
</evidence>
<keyword evidence="3" id="KW-1003">Cell membrane</keyword>
<feature type="transmembrane region" description="Helical" evidence="7">
    <location>
        <begin position="86"/>
        <end position="105"/>
    </location>
</feature>
<feature type="transmembrane region" description="Helical" evidence="7">
    <location>
        <begin position="56"/>
        <end position="79"/>
    </location>
</feature>
<keyword evidence="10" id="KW-1185">Reference proteome</keyword>
<dbReference type="EMBL" id="CP042914">
    <property type="protein sequence ID" value="QEG41299.1"/>
    <property type="molecule type" value="Genomic_DNA"/>
</dbReference>
<dbReference type="InterPro" id="IPR036259">
    <property type="entry name" value="MFS_trans_sf"/>
</dbReference>
<dbReference type="PANTHER" id="PTHR43266:SF2">
    <property type="entry name" value="MAJOR FACILITATOR SUPERFAMILY (MFS) PROFILE DOMAIN-CONTAINING PROTEIN"/>
    <property type="match status" value="1"/>
</dbReference>
<feature type="transmembrane region" description="Helical" evidence="7">
    <location>
        <begin position="145"/>
        <end position="170"/>
    </location>
</feature>
<reference evidence="9 10" key="1">
    <citation type="submission" date="2019-08" db="EMBL/GenBank/DDBJ databases">
        <title>Deep-cultivation of Planctomycetes and their phenomic and genomic characterization uncovers novel biology.</title>
        <authorList>
            <person name="Wiegand S."/>
            <person name="Jogler M."/>
            <person name="Boedeker C."/>
            <person name="Pinto D."/>
            <person name="Vollmers J."/>
            <person name="Rivas-Marin E."/>
            <person name="Kohn T."/>
            <person name="Peeters S.H."/>
            <person name="Heuer A."/>
            <person name="Rast P."/>
            <person name="Oberbeckmann S."/>
            <person name="Bunk B."/>
            <person name="Jeske O."/>
            <person name="Meyerdierks A."/>
            <person name="Storesund J.E."/>
            <person name="Kallscheuer N."/>
            <person name="Luecker S."/>
            <person name="Lage O.M."/>
            <person name="Pohl T."/>
            <person name="Merkel B.J."/>
            <person name="Hornburger P."/>
            <person name="Mueller R.-W."/>
            <person name="Bruemmer F."/>
            <person name="Labrenz M."/>
            <person name="Spormann A.M."/>
            <person name="Op den Camp H."/>
            <person name="Overmann J."/>
            <person name="Amann R."/>
            <person name="Jetten M.S.M."/>
            <person name="Mascher T."/>
            <person name="Medema M.H."/>
            <person name="Devos D.P."/>
            <person name="Kaster A.-K."/>
            <person name="Ovreas L."/>
            <person name="Rohde M."/>
            <person name="Galperin M.Y."/>
            <person name="Jogler C."/>
        </authorList>
    </citation>
    <scope>NUCLEOTIDE SEQUENCE [LARGE SCALE GENOMIC DNA]</scope>
    <source>
        <strain evidence="9 10">UC8</strain>
    </source>
</reference>
<dbReference type="PROSITE" id="PS50850">
    <property type="entry name" value="MFS"/>
    <property type="match status" value="1"/>
</dbReference>
<comment type="subcellular location">
    <subcellularLocation>
        <location evidence="1">Cell membrane</location>
        <topology evidence="1">Multi-pass membrane protein</topology>
    </subcellularLocation>
</comment>
<evidence type="ECO:0000256" key="3">
    <source>
        <dbReference type="ARBA" id="ARBA00022475"/>
    </source>
</evidence>
<evidence type="ECO:0000256" key="7">
    <source>
        <dbReference type="SAM" id="Phobius"/>
    </source>
</evidence>
<feature type="transmembrane region" description="Helical" evidence="7">
    <location>
        <begin position="176"/>
        <end position="195"/>
    </location>
</feature>
<evidence type="ECO:0000313" key="9">
    <source>
        <dbReference type="EMBL" id="QEG41299.1"/>
    </source>
</evidence>
<keyword evidence="6 7" id="KW-0472">Membrane</keyword>
<keyword evidence="2" id="KW-0813">Transport</keyword>
<evidence type="ECO:0000256" key="1">
    <source>
        <dbReference type="ARBA" id="ARBA00004651"/>
    </source>
</evidence>
<feature type="transmembrane region" description="Helical" evidence="7">
    <location>
        <begin position="267"/>
        <end position="287"/>
    </location>
</feature>
<dbReference type="SUPFAM" id="SSF103473">
    <property type="entry name" value="MFS general substrate transporter"/>
    <property type="match status" value="1"/>
</dbReference>
<name>A0A5B9QTN0_9BACT</name>
<proteinExistence type="predicted"/>
<feature type="domain" description="Major facilitator superfamily (MFS) profile" evidence="8">
    <location>
        <begin position="14"/>
        <end position="406"/>
    </location>
</feature>
<organism evidence="9 10">
    <name type="scientific">Roseimaritima ulvae</name>
    <dbReference type="NCBI Taxonomy" id="980254"/>
    <lineage>
        <taxon>Bacteria</taxon>
        <taxon>Pseudomonadati</taxon>
        <taxon>Planctomycetota</taxon>
        <taxon>Planctomycetia</taxon>
        <taxon>Pirellulales</taxon>
        <taxon>Pirellulaceae</taxon>
        <taxon>Roseimaritima</taxon>
    </lineage>
</organism>
<dbReference type="CDD" id="cd06173">
    <property type="entry name" value="MFS_MefA_like"/>
    <property type="match status" value="1"/>
</dbReference>
<sequence>MDASARTLLEPFKALRNGVFAKLYFAQTISLLGDAFTWVGLALLSYQFDQARSPTILATALTLRVTAFIIFSPFAGVVADRVERKTILYTTHFIRMGIIGCFPFTTAEWQIYVLTFLLNVFNAFFTPTYQAVIPQVVEKKYYRQAVGLSTATYQLLGILGPAIAGVFALWFGTREIFLIDAATFVIAAVLILMIPGEDLQNGVTKQVRESQNTLADVGTGIQLMFGNRLVRFALSFEFVSAIAGAMILVNTISLIKNEIHLSDAHYGWARAAFGIGAAIAAFVAGAYDKTESRSLSLIGGSLVLGVSILSANSVPLAILIGLWIFAGLGQSLADMPAETLIGENIAPSDQGKVYGAHFAFSHLWWAIAYPIAGYLGTAFPTMDFLIAGIITLSCASLVILFFRPKLDMDLTTASVP</sequence>
<dbReference type="InterPro" id="IPR011701">
    <property type="entry name" value="MFS"/>
</dbReference>
<dbReference type="AlphaFoldDB" id="A0A5B9QTN0"/>
<dbReference type="OrthoDB" id="9803968at2"/>
<dbReference type="Proteomes" id="UP000325286">
    <property type="component" value="Chromosome"/>
</dbReference>
<dbReference type="GO" id="GO:0022857">
    <property type="term" value="F:transmembrane transporter activity"/>
    <property type="evidence" value="ECO:0007669"/>
    <property type="project" value="InterPro"/>
</dbReference>
<evidence type="ECO:0000259" key="8">
    <source>
        <dbReference type="PROSITE" id="PS50850"/>
    </source>
</evidence>
<dbReference type="KEGG" id="rul:UC8_33180"/>
<keyword evidence="4 7" id="KW-0812">Transmembrane</keyword>
<evidence type="ECO:0000313" key="10">
    <source>
        <dbReference type="Proteomes" id="UP000325286"/>
    </source>
</evidence>
<feature type="transmembrane region" description="Helical" evidence="7">
    <location>
        <begin position="232"/>
        <end position="255"/>
    </location>
</feature>
<accession>A0A5B9QTN0</accession>
<dbReference type="Pfam" id="PF07690">
    <property type="entry name" value="MFS_1"/>
    <property type="match status" value="1"/>
</dbReference>
<dbReference type="Gene3D" id="1.20.1250.20">
    <property type="entry name" value="MFS general substrate transporter like domains"/>
    <property type="match status" value="2"/>
</dbReference>
<evidence type="ECO:0000256" key="4">
    <source>
        <dbReference type="ARBA" id="ARBA00022692"/>
    </source>
</evidence>
<gene>
    <name evidence="9" type="ORF">UC8_33180</name>
</gene>
<evidence type="ECO:0000256" key="5">
    <source>
        <dbReference type="ARBA" id="ARBA00022989"/>
    </source>
</evidence>
<dbReference type="PANTHER" id="PTHR43266">
    <property type="entry name" value="MACROLIDE-EFFLUX PROTEIN"/>
    <property type="match status" value="1"/>
</dbReference>
<feature type="transmembrane region" description="Helical" evidence="7">
    <location>
        <begin position="353"/>
        <end position="372"/>
    </location>
</feature>
<dbReference type="RefSeq" id="WP_068133631.1">
    <property type="nucleotide sequence ID" value="NZ_CP042914.1"/>
</dbReference>
<dbReference type="InterPro" id="IPR020846">
    <property type="entry name" value="MFS_dom"/>
</dbReference>
<keyword evidence="5 7" id="KW-1133">Transmembrane helix</keyword>
<feature type="transmembrane region" description="Helical" evidence="7">
    <location>
        <begin position="384"/>
        <end position="402"/>
    </location>
</feature>
<protein>
    <submittedName>
        <fullName evidence="9">Enterobactin exporter EntS</fullName>
    </submittedName>
</protein>
<feature type="transmembrane region" description="Helical" evidence="7">
    <location>
        <begin position="23"/>
        <end position="44"/>
    </location>
</feature>
<evidence type="ECO:0000256" key="2">
    <source>
        <dbReference type="ARBA" id="ARBA00022448"/>
    </source>
</evidence>